<feature type="transmembrane region" description="Helical" evidence="2">
    <location>
        <begin position="20"/>
        <end position="43"/>
    </location>
</feature>
<keyword evidence="4" id="KW-1185">Reference proteome</keyword>
<evidence type="ECO:0000256" key="1">
    <source>
        <dbReference type="SAM" id="Coils"/>
    </source>
</evidence>
<evidence type="ECO:0000313" key="4">
    <source>
        <dbReference type="Proteomes" id="UP001169069"/>
    </source>
</evidence>
<keyword evidence="2" id="KW-1133">Transmembrane helix</keyword>
<name>A0ABT7QZZ7_9BACT</name>
<evidence type="ECO:0000256" key="2">
    <source>
        <dbReference type="SAM" id="Phobius"/>
    </source>
</evidence>
<reference evidence="3" key="1">
    <citation type="submission" date="2023-01" db="EMBL/GenBank/DDBJ databases">
        <title>Sulfurovum sp. zt1-1 genome assembly.</title>
        <authorList>
            <person name="Wang J."/>
        </authorList>
    </citation>
    <scope>NUCLEOTIDE SEQUENCE</scope>
    <source>
        <strain evidence="3">Zt1-1</strain>
    </source>
</reference>
<accession>A0ABT7QZZ7</accession>
<evidence type="ECO:0000313" key="3">
    <source>
        <dbReference type="EMBL" id="MDM5272418.1"/>
    </source>
</evidence>
<keyword evidence="1" id="KW-0175">Coiled coil</keyword>
<keyword evidence="2" id="KW-0812">Transmembrane</keyword>
<proteinExistence type="predicted"/>
<keyword evidence="2" id="KW-0472">Membrane</keyword>
<evidence type="ECO:0008006" key="5">
    <source>
        <dbReference type="Google" id="ProtNLM"/>
    </source>
</evidence>
<feature type="coiled-coil region" evidence="1">
    <location>
        <begin position="50"/>
        <end position="84"/>
    </location>
</feature>
<gene>
    <name evidence="3" type="ORF">PGH07_09525</name>
</gene>
<organism evidence="3 4">
    <name type="scientific">Sulfurovum zhangzhouensis</name>
    <dbReference type="NCBI Taxonomy" id="3019067"/>
    <lineage>
        <taxon>Bacteria</taxon>
        <taxon>Pseudomonadati</taxon>
        <taxon>Campylobacterota</taxon>
        <taxon>Epsilonproteobacteria</taxon>
        <taxon>Campylobacterales</taxon>
        <taxon>Sulfurovaceae</taxon>
        <taxon>Sulfurovum</taxon>
    </lineage>
</organism>
<protein>
    <recommendedName>
        <fullName evidence="5">Septum formation initiator</fullName>
    </recommendedName>
</protein>
<sequence>MQNNQMEGIQRAGEIAGLSIKTFLIGLLVLLLFGIYLGILIYGENSLTVLDHLKAKKEALIYKKTALKAENRRLQKEYFELKQLEPSEN</sequence>
<dbReference type="Proteomes" id="UP001169069">
    <property type="component" value="Unassembled WGS sequence"/>
</dbReference>
<comment type="caution">
    <text evidence="3">The sequence shown here is derived from an EMBL/GenBank/DDBJ whole genome shotgun (WGS) entry which is preliminary data.</text>
</comment>
<dbReference type="EMBL" id="JAQIBD010000003">
    <property type="protein sequence ID" value="MDM5272418.1"/>
    <property type="molecule type" value="Genomic_DNA"/>
</dbReference>
<dbReference type="RefSeq" id="WP_289414222.1">
    <property type="nucleotide sequence ID" value="NZ_JAQIBD010000003.1"/>
</dbReference>